<keyword evidence="2" id="KW-0472">Membrane</keyword>
<dbReference type="OrthoDB" id="3254104at2759"/>
<gene>
    <name evidence="3" type="ORF">CVT24_005608</name>
</gene>
<feature type="compositionally biased region" description="Low complexity" evidence="1">
    <location>
        <begin position="136"/>
        <end position="146"/>
    </location>
</feature>
<feature type="transmembrane region" description="Helical" evidence="2">
    <location>
        <begin position="830"/>
        <end position="852"/>
    </location>
</feature>
<evidence type="ECO:0000256" key="2">
    <source>
        <dbReference type="SAM" id="Phobius"/>
    </source>
</evidence>
<feature type="compositionally biased region" description="Low complexity" evidence="1">
    <location>
        <begin position="429"/>
        <end position="441"/>
    </location>
</feature>
<feature type="transmembrane region" description="Helical" evidence="2">
    <location>
        <begin position="743"/>
        <end position="763"/>
    </location>
</feature>
<keyword evidence="2" id="KW-0812">Transmembrane</keyword>
<feature type="compositionally biased region" description="Acidic residues" evidence="1">
    <location>
        <begin position="89"/>
        <end position="100"/>
    </location>
</feature>
<feature type="region of interest" description="Disordered" evidence="1">
    <location>
        <begin position="1"/>
        <end position="722"/>
    </location>
</feature>
<feature type="compositionally biased region" description="Pro residues" evidence="1">
    <location>
        <begin position="311"/>
        <end position="326"/>
    </location>
</feature>
<feature type="transmembrane region" description="Helical" evidence="2">
    <location>
        <begin position="864"/>
        <end position="888"/>
    </location>
</feature>
<protein>
    <submittedName>
        <fullName evidence="3">Uncharacterized protein</fullName>
    </submittedName>
</protein>
<feature type="compositionally biased region" description="Polar residues" evidence="1">
    <location>
        <begin position="359"/>
        <end position="385"/>
    </location>
</feature>
<feature type="compositionally biased region" description="Low complexity" evidence="1">
    <location>
        <begin position="582"/>
        <end position="628"/>
    </location>
</feature>
<reference evidence="3 4" key="1">
    <citation type="journal article" date="2018" name="Evol. Lett.">
        <title>Horizontal gene cluster transfer increased hallucinogenic mushroom diversity.</title>
        <authorList>
            <person name="Reynolds H.T."/>
            <person name="Vijayakumar V."/>
            <person name="Gluck-Thaler E."/>
            <person name="Korotkin H.B."/>
            <person name="Matheny P.B."/>
            <person name="Slot J.C."/>
        </authorList>
    </citation>
    <scope>NUCLEOTIDE SEQUENCE [LARGE SCALE GENOMIC DNA]</scope>
    <source>
        <strain evidence="3 4">2629</strain>
    </source>
</reference>
<feature type="compositionally biased region" description="Low complexity" evidence="1">
    <location>
        <begin position="31"/>
        <end position="42"/>
    </location>
</feature>
<feature type="compositionally biased region" description="Basic and acidic residues" evidence="1">
    <location>
        <begin position="343"/>
        <end position="357"/>
    </location>
</feature>
<evidence type="ECO:0000313" key="4">
    <source>
        <dbReference type="Proteomes" id="UP000284842"/>
    </source>
</evidence>
<proteinExistence type="predicted"/>
<feature type="compositionally biased region" description="Polar residues" evidence="1">
    <location>
        <begin position="43"/>
        <end position="88"/>
    </location>
</feature>
<feature type="compositionally biased region" description="Pro residues" evidence="1">
    <location>
        <begin position="642"/>
        <end position="654"/>
    </location>
</feature>
<dbReference type="STRING" id="181874.A0A409YY03"/>
<name>A0A409YY03_9AGAR</name>
<accession>A0A409YY03</accession>
<dbReference type="EMBL" id="NHTK01000317">
    <property type="protein sequence ID" value="PPR07871.1"/>
    <property type="molecule type" value="Genomic_DNA"/>
</dbReference>
<feature type="region of interest" description="Disordered" evidence="1">
    <location>
        <begin position="900"/>
        <end position="920"/>
    </location>
</feature>
<sequence length="920" mass="97387">MNRGGGESEDERPPSVIRGPRDPRASTRRSATTPLPAETAPTSYRQSDQPPSSYIQRPSSQNTTRRSLPQAPQRSNTAPVTQPHQSSYDTDDSDDIYVNDDDQRHASSPESPSFPTPQHHIHEGNRLHIPMPMPTPSTSAPAFPTPQTSGPLNIAMPRPVSFTTDSELNEYHDANSQFDDSAAGPAEHTSAQLKPAFPSPWESQEHKSDPGHRQSPPPSFPDARVGRRYDSSGQPSSPGRPSGPRNSLDHQSGPKPIVIRPMPSPPPSFPSAGVTSSPPRRPSYGTSQSGMKFSDDDDKPVIAEPEDIQMPSPPPSMPSPPSPPRYGPVRPAGRVHTMPKPGEPPRRTSVESHRRPSIEASSSNMPMPSTSLNMPMPTSSSANSGSSKLPIHLPPPPSMPAPTPHSSGFARPPSSTGHGKPSGLPPTFPSSSSTSEPTPITNILPPSTAQTLQSHNQYVDNLNSSSHFKPSGSVSSHSHSHPHGKPSGSGSVQSYSQHQHAPAGPSGSSSTGHGSNIHQPVRPGTVHTISNTAPFQATTTSKPPTTFAPSTTSTVAPAAHNNKPPGPSSSIYSGNKPPAPSAPASSVSKPPASSTPISSANKPPAASPSISSTHKPPTSAPSISSSKPPSRPPTEYSSPQHHPQPLPAPAPPAKPSNSNSGKPSKPQPSATAPQGHHPPPSSTNNQSNNTDAPNNGHHPTPPASHNDSPEAPQMSSRPHLFGGASQMDTQYVKMLLALDDIPYWYNLAASFFTWILLAGFILFPGTFTNLQAAAASNNLPVNSPFVTDAVNSITKLPLFIVAWVCTGMGMIGMAWLTWRWRKNYLWALNKIFVPGLLNSLAGLLSTLASIFGAQNGQLSGTSRVTVIVLAVSSGTFLLLVAFYSLWFVRRIKAKHDKQVGKSSTGKFGEGGVDLSKRKNR</sequence>
<organism evidence="3 4">
    <name type="scientific">Panaeolus cyanescens</name>
    <dbReference type="NCBI Taxonomy" id="181874"/>
    <lineage>
        <taxon>Eukaryota</taxon>
        <taxon>Fungi</taxon>
        <taxon>Dikarya</taxon>
        <taxon>Basidiomycota</taxon>
        <taxon>Agaricomycotina</taxon>
        <taxon>Agaricomycetes</taxon>
        <taxon>Agaricomycetidae</taxon>
        <taxon>Agaricales</taxon>
        <taxon>Agaricineae</taxon>
        <taxon>Galeropsidaceae</taxon>
        <taxon>Panaeolus</taxon>
    </lineage>
</organism>
<keyword evidence="4" id="KW-1185">Reference proteome</keyword>
<feature type="compositionally biased region" description="Polar residues" evidence="1">
    <location>
        <begin position="527"/>
        <end position="536"/>
    </location>
</feature>
<feature type="compositionally biased region" description="Pro residues" evidence="1">
    <location>
        <begin position="392"/>
        <end position="403"/>
    </location>
</feature>
<evidence type="ECO:0000313" key="3">
    <source>
        <dbReference type="EMBL" id="PPR07871.1"/>
    </source>
</evidence>
<feature type="compositionally biased region" description="Low complexity" evidence="1">
    <location>
        <begin position="500"/>
        <end position="515"/>
    </location>
</feature>
<feature type="transmembrane region" description="Helical" evidence="2">
    <location>
        <begin position="796"/>
        <end position="818"/>
    </location>
</feature>
<feature type="compositionally biased region" description="Low complexity" evidence="1">
    <location>
        <begin position="537"/>
        <end position="559"/>
    </location>
</feature>
<feature type="compositionally biased region" description="Low complexity" evidence="1">
    <location>
        <begin position="655"/>
        <end position="669"/>
    </location>
</feature>
<dbReference type="Proteomes" id="UP000284842">
    <property type="component" value="Unassembled WGS sequence"/>
</dbReference>
<feature type="compositionally biased region" description="Polar residues" evidence="1">
    <location>
        <begin position="444"/>
        <end position="463"/>
    </location>
</feature>
<dbReference type="AlphaFoldDB" id="A0A409YY03"/>
<dbReference type="InParanoid" id="A0A409YY03"/>
<feature type="compositionally biased region" description="Low complexity" evidence="1">
    <location>
        <begin position="464"/>
        <end position="477"/>
    </location>
</feature>
<keyword evidence="2" id="KW-1133">Transmembrane helix</keyword>
<feature type="compositionally biased region" description="Low complexity" evidence="1">
    <location>
        <begin position="231"/>
        <end position="246"/>
    </location>
</feature>
<comment type="caution">
    <text evidence="3">The sequence shown here is derived from an EMBL/GenBank/DDBJ whole genome shotgun (WGS) entry which is preliminary data.</text>
</comment>
<feature type="compositionally biased region" description="Basic and acidic residues" evidence="1">
    <location>
        <begin position="203"/>
        <end position="212"/>
    </location>
</feature>
<evidence type="ECO:0000256" key="1">
    <source>
        <dbReference type="SAM" id="MobiDB-lite"/>
    </source>
</evidence>
<feature type="compositionally biased region" description="Polar residues" evidence="1">
    <location>
        <begin position="273"/>
        <end position="291"/>
    </location>
</feature>